<reference evidence="1" key="1">
    <citation type="submission" date="2019-08" db="EMBL/GenBank/DDBJ databases">
        <title>Sus scorfa domesticus a preclinical model for human phage therapy.</title>
        <authorList>
            <person name="Colom J."/>
            <person name="Baig A."/>
            <person name="Barrow P."/>
            <person name="Atterbury R."/>
        </authorList>
    </citation>
    <scope>NUCLEOTIDE SEQUENCE</scope>
</reference>
<keyword evidence="2" id="KW-1185">Reference proteome</keyword>
<protein>
    <submittedName>
        <fullName evidence="1">Uncharacterized protein</fullName>
    </submittedName>
</protein>
<dbReference type="EMBL" id="MN384978">
    <property type="protein sequence ID" value="QFR58639.1"/>
    <property type="molecule type" value="Genomic_DNA"/>
</dbReference>
<evidence type="ECO:0000313" key="1">
    <source>
        <dbReference type="EMBL" id="QFR58639.1"/>
    </source>
</evidence>
<gene>
    <name evidence="1" type="ORF">P4331_44</name>
</gene>
<name>A0AAE6TXB4_9CAUD</name>
<sequence length="50" mass="6275">MTKFTMQDLIKLRDEIESREVNTEFHYIDPRDNREIPDYQIETELMYEDY</sequence>
<proteinExistence type="predicted"/>
<evidence type="ECO:0000313" key="2">
    <source>
        <dbReference type="Proteomes" id="UP000827870"/>
    </source>
</evidence>
<accession>A0AAE6TXB4</accession>
<organism evidence="1 2">
    <name type="scientific">Escherichia phage vB_EcolP_P433.1</name>
    <dbReference type="NCBI Taxonomy" id="2653657"/>
    <lineage>
        <taxon>Viruses</taxon>
        <taxon>Duplodnaviria</taxon>
        <taxon>Heunggongvirae</taxon>
        <taxon>Uroviricota</taxon>
        <taxon>Caudoviricetes</taxon>
        <taxon>Autographivirales</taxon>
        <taxon>Autosignataviridae</taxon>
        <taxon>Molineuxvirinae</taxon>
        <taxon>Rodentiumvirus</taxon>
        <taxon>Rodentiumvirus PP433</taxon>
    </lineage>
</organism>
<dbReference type="Proteomes" id="UP000827870">
    <property type="component" value="Segment"/>
</dbReference>